<dbReference type="PANTHER" id="PTHR42305">
    <property type="entry name" value="MEMBRANE PROTEIN RV1733C-RELATED"/>
    <property type="match status" value="1"/>
</dbReference>
<evidence type="ECO:0000313" key="3">
    <source>
        <dbReference type="Proteomes" id="UP000603227"/>
    </source>
</evidence>
<dbReference type="RefSeq" id="WP_308437924.1">
    <property type="nucleotide sequence ID" value="NZ_BNAT01000042.1"/>
</dbReference>
<gene>
    <name evidence="2" type="ORF">GCM10017771_78410</name>
</gene>
<sequence length="183" mass="19043">MAAQSAAPARRRDDATEAWIVLAVWMATVVGGTITGLLTARAAEGVFAEQRADRRSVSAVLLADVPLSASGIGGAHDKASAKVRWTTADGVTRTGSTLVETGQKAGAEVEVWTDGRGALSTEPPTPTEAAVEAGVLGVAAGLALSGPVFGVGAVARWWLDRRRIQQWGTEWTRVGPLWSHMTG</sequence>
<evidence type="ECO:0000256" key="1">
    <source>
        <dbReference type="SAM" id="Phobius"/>
    </source>
</evidence>
<organism evidence="2 3">
    <name type="scientific">Streptomyces capitiformicae</name>
    <dbReference type="NCBI Taxonomy" id="2014920"/>
    <lineage>
        <taxon>Bacteria</taxon>
        <taxon>Bacillati</taxon>
        <taxon>Actinomycetota</taxon>
        <taxon>Actinomycetes</taxon>
        <taxon>Kitasatosporales</taxon>
        <taxon>Streptomycetaceae</taxon>
        <taxon>Streptomyces</taxon>
    </lineage>
</organism>
<protein>
    <recommendedName>
        <fullName evidence="4">Membrane protein SCJ1.26</fullName>
    </recommendedName>
</protein>
<reference evidence="2" key="2">
    <citation type="submission" date="2020-09" db="EMBL/GenBank/DDBJ databases">
        <authorList>
            <person name="Sun Q."/>
            <person name="Zhou Y."/>
        </authorList>
    </citation>
    <scope>NUCLEOTIDE SEQUENCE</scope>
    <source>
        <strain evidence="2">CGMCC 4.7403</strain>
    </source>
</reference>
<keyword evidence="3" id="KW-1185">Reference proteome</keyword>
<feature type="transmembrane region" description="Helical" evidence="1">
    <location>
        <begin position="18"/>
        <end position="38"/>
    </location>
</feature>
<dbReference type="EMBL" id="BNAT01000042">
    <property type="protein sequence ID" value="GHE55775.1"/>
    <property type="molecule type" value="Genomic_DNA"/>
</dbReference>
<reference evidence="2" key="1">
    <citation type="journal article" date="2014" name="Int. J. Syst. Evol. Microbiol.">
        <title>Complete genome sequence of Corynebacterium casei LMG S-19264T (=DSM 44701T), isolated from a smear-ripened cheese.</title>
        <authorList>
            <consortium name="US DOE Joint Genome Institute (JGI-PGF)"/>
            <person name="Walter F."/>
            <person name="Albersmeier A."/>
            <person name="Kalinowski J."/>
            <person name="Ruckert C."/>
        </authorList>
    </citation>
    <scope>NUCLEOTIDE SEQUENCE</scope>
    <source>
        <strain evidence="2">CGMCC 4.7403</strain>
    </source>
</reference>
<keyword evidence="1" id="KW-0472">Membrane</keyword>
<dbReference type="PANTHER" id="PTHR42305:SF1">
    <property type="entry name" value="MEMBRANE PROTEIN RV1733C-RELATED"/>
    <property type="match status" value="1"/>
</dbReference>
<dbReference type="InterPro" id="IPR039708">
    <property type="entry name" value="MT1774/Rv1733c-like"/>
</dbReference>
<dbReference type="Proteomes" id="UP000603227">
    <property type="component" value="Unassembled WGS sequence"/>
</dbReference>
<dbReference type="AlphaFoldDB" id="A0A918ZJ67"/>
<keyword evidence="1" id="KW-0812">Transmembrane</keyword>
<feature type="transmembrane region" description="Helical" evidence="1">
    <location>
        <begin position="133"/>
        <end position="159"/>
    </location>
</feature>
<accession>A0A918ZJ67</accession>
<keyword evidence="1" id="KW-1133">Transmembrane helix</keyword>
<evidence type="ECO:0000313" key="2">
    <source>
        <dbReference type="EMBL" id="GHE55775.1"/>
    </source>
</evidence>
<proteinExistence type="predicted"/>
<evidence type="ECO:0008006" key="4">
    <source>
        <dbReference type="Google" id="ProtNLM"/>
    </source>
</evidence>
<comment type="caution">
    <text evidence="2">The sequence shown here is derived from an EMBL/GenBank/DDBJ whole genome shotgun (WGS) entry which is preliminary data.</text>
</comment>
<name>A0A918ZJ67_9ACTN</name>